<gene>
    <name evidence="4" type="ORF">ACJMK2_013094</name>
</gene>
<dbReference type="AlphaFoldDB" id="A0ABD3VAA5"/>
<dbReference type="EMBL" id="JBJQND010000013">
    <property type="protein sequence ID" value="KAL3858509.1"/>
    <property type="molecule type" value="Genomic_DNA"/>
</dbReference>
<comment type="catalytic activity">
    <reaction evidence="3">
        <text>a 1,2-diacyl-sn-glycero-3-phosphate(in) = a 1,2-diacyl-sn-glycero-3-phosphate(out)</text>
        <dbReference type="Rhea" id="RHEA:36435"/>
        <dbReference type="ChEBI" id="CHEBI:58608"/>
    </reaction>
</comment>
<evidence type="ECO:0000256" key="2">
    <source>
        <dbReference type="ARBA" id="ARBA00023157"/>
    </source>
</evidence>
<dbReference type="InterPro" id="IPR007918">
    <property type="entry name" value="MDM35_apoptosis"/>
</dbReference>
<dbReference type="PROSITE" id="PS51808">
    <property type="entry name" value="CHCH"/>
    <property type="match status" value="1"/>
</dbReference>
<organism evidence="4 5">
    <name type="scientific">Sinanodonta woodiana</name>
    <name type="common">Chinese pond mussel</name>
    <name type="synonym">Anodonta woodiana</name>
    <dbReference type="NCBI Taxonomy" id="1069815"/>
    <lineage>
        <taxon>Eukaryota</taxon>
        <taxon>Metazoa</taxon>
        <taxon>Spiralia</taxon>
        <taxon>Lophotrochozoa</taxon>
        <taxon>Mollusca</taxon>
        <taxon>Bivalvia</taxon>
        <taxon>Autobranchia</taxon>
        <taxon>Heteroconchia</taxon>
        <taxon>Palaeoheterodonta</taxon>
        <taxon>Unionida</taxon>
        <taxon>Unionoidea</taxon>
        <taxon>Unionidae</taxon>
        <taxon>Unioninae</taxon>
        <taxon>Sinanodonta</taxon>
    </lineage>
</organism>
<keyword evidence="2" id="KW-1015">Disulfide bond</keyword>
<dbReference type="Proteomes" id="UP001634394">
    <property type="component" value="Unassembled WGS sequence"/>
</dbReference>
<comment type="similarity">
    <text evidence="1">Belongs to the TRIAP1/MDM35 family.</text>
</comment>
<sequence>MDSVGKECNELKHAYENCFNEWFSEGFLKGKKDDPCSELFKTYQECTKKAIKEKNLNLWESQRDVLGTSSEKTAPTSKS</sequence>
<evidence type="ECO:0000256" key="3">
    <source>
        <dbReference type="ARBA" id="ARBA00023706"/>
    </source>
</evidence>
<dbReference type="Pfam" id="PF05254">
    <property type="entry name" value="UPF0203"/>
    <property type="match status" value="1"/>
</dbReference>
<dbReference type="PANTHER" id="PTHR46403">
    <property type="entry name" value="TP53-REGULATED INHIBITOR OF APOPTOSIS 1"/>
    <property type="match status" value="1"/>
</dbReference>
<dbReference type="PANTHER" id="PTHR46403:SF1">
    <property type="entry name" value="TP53-REGULATED INHIBITOR OF APOPTOSIS 1"/>
    <property type="match status" value="1"/>
</dbReference>
<accession>A0ABD3VAA5</accession>
<protein>
    <submittedName>
        <fullName evidence="4">Uncharacterized protein</fullName>
    </submittedName>
</protein>
<evidence type="ECO:0000313" key="5">
    <source>
        <dbReference type="Proteomes" id="UP001634394"/>
    </source>
</evidence>
<keyword evidence="5" id="KW-1185">Reference proteome</keyword>
<proteinExistence type="inferred from homology"/>
<evidence type="ECO:0000313" key="4">
    <source>
        <dbReference type="EMBL" id="KAL3858509.1"/>
    </source>
</evidence>
<name>A0ABD3VAA5_SINWO</name>
<reference evidence="4 5" key="1">
    <citation type="submission" date="2024-11" db="EMBL/GenBank/DDBJ databases">
        <title>Chromosome-level genome assembly of the freshwater bivalve Anodonta woodiana.</title>
        <authorList>
            <person name="Chen X."/>
        </authorList>
    </citation>
    <scope>NUCLEOTIDE SEQUENCE [LARGE SCALE GENOMIC DNA]</scope>
    <source>
        <strain evidence="4">MN2024</strain>
        <tissue evidence="4">Gills</tissue>
    </source>
</reference>
<evidence type="ECO:0000256" key="1">
    <source>
        <dbReference type="ARBA" id="ARBA00006196"/>
    </source>
</evidence>
<comment type="caution">
    <text evidence="4">The sequence shown here is derived from an EMBL/GenBank/DDBJ whole genome shotgun (WGS) entry which is preliminary data.</text>
</comment>